<dbReference type="PRINTS" id="PR00503">
    <property type="entry name" value="BROMODOMAIN"/>
</dbReference>
<dbReference type="InterPro" id="IPR001025">
    <property type="entry name" value="BAH_dom"/>
</dbReference>
<feature type="compositionally biased region" description="Polar residues" evidence="9">
    <location>
        <begin position="636"/>
        <end position="646"/>
    </location>
</feature>
<dbReference type="PROSITE" id="PS50014">
    <property type="entry name" value="BROMODOMAIN_2"/>
    <property type="match status" value="2"/>
</dbReference>
<dbReference type="Pfam" id="PF00439">
    <property type="entry name" value="Bromodomain"/>
    <property type="match status" value="2"/>
</dbReference>
<dbReference type="CDD" id="cd04369">
    <property type="entry name" value="Bromodomain"/>
    <property type="match status" value="1"/>
</dbReference>
<keyword evidence="7" id="KW-0539">Nucleus</keyword>
<dbReference type="PROSITE" id="PS51038">
    <property type="entry name" value="BAH"/>
    <property type="match status" value="1"/>
</dbReference>
<dbReference type="Gene3D" id="2.30.30.490">
    <property type="match status" value="1"/>
</dbReference>
<dbReference type="SMART" id="SM00439">
    <property type="entry name" value="BAH"/>
    <property type="match status" value="1"/>
</dbReference>
<feature type="compositionally biased region" description="Pro residues" evidence="9">
    <location>
        <begin position="594"/>
        <end position="613"/>
    </location>
</feature>
<protein>
    <recommendedName>
        <fullName evidence="14">Chromatin structure-remodeling complex protein rsc1</fullName>
    </recommendedName>
</protein>
<name>W7I977_9PEZI</name>
<dbReference type="GO" id="GO:0006368">
    <property type="term" value="P:transcription elongation by RNA polymerase II"/>
    <property type="evidence" value="ECO:0007669"/>
    <property type="project" value="TreeGrafter"/>
</dbReference>
<dbReference type="GO" id="GO:0006338">
    <property type="term" value="P:chromatin remodeling"/>
    <property type="evidence" value="ECO:0007669"/>
    <property type="project" value="InterPro"/>
</dbReference>
<dbReference type="PROSITE" id="PS00633">
    <property type="entry name" value="BROMODOMAIN_1"/>
    <property type="match status" value="1"/>
</dbReference>
<evidence type="ECO:0000256" key="4">
    <source>
        <dbReference type="ARBA" id="ARBA00023015"/>
    </source>
</evidence>
<dbReference type="EMBL" id="KI966426">
    <property type="protein sequence ID" value="EWC45580.1"/>
    <property type="molecule type" value="Genomic_DNA"/>
</dbReference>
<feature type="compositionally biased region" description="Basic residues" evidence="9">
    <location>
        <begin position="240"/>
        <end position="250"/>
    </location>
</feature>
<dbReference type="OrthoDB" id="1742084at2759"/>
<comment type="subcellular location">
    <subcellularLocation>
        <location evidence="1">Nucleus</location>
    </subcellularLocation>
</comment>
<evidence type="ECO:0000256" key="7">
    <source>
        <dbReference type="ARBA" id="ARBA00023242"/>
    </source>
</evidence>
<evidence type="ECO:0000313" key="12">
    <source>
        <dbReference type="EMBL" id="EWC45580.1"/>
    </source>
</evidence>
<dbReference type="HOGENOM" id="CLU_332019_0_0_1"/>
<evidence type="ECO:0000256" key="5">
    <source>
        <dbReference type="ARBA" id="ARBA00023117"/>
    </source>
</evidence>
<gene>
    <name evidence="12" type="ORF">DRE_05438</name>
</gene>
<dbReference type="Gene3D" id="1.20.920.10">
    <property type="entry name" value="Bromodomain-like"/>
    <property type="match status" value="2"/>
</dbReference>
<feature type="region of interest" description="Disordered" evidence="9">
    <location>
        <begin position="129"/>
        <end position="255"/>
    </location>
</feature>
<dbReference type="InterPro" id="IPR043151">
    <property type="entry name" value="BAH_sf"/>
</dbReference>
<organism evidence="12 13">
    <name type="scientific">Drechslerella stenobrocha 248</name>
    <dbReference type="NCBI Taxonomy" id="1043628"/>
    <lineage>
        <taxon>Eukaryota</taxon>
        <taxon>Fungi</taxon>
        <taxon>Dikarya</taxon>
        <taxon>Ascomycota</taxon>
        <taxon>Pezizomycotina</taxon>
        <taxon>Orbiliomycetes</taxon>
        <taxon>Orbiliales</taxon>
        <taxon>Orbiliaceae</taxon>
        <taxon>Drechslerella</taxon>
    </lineage>
</organism>
<evidence type="ECO:0000256" key="9">
    <source>
        <dbReference type="SAM" id="MobiDB-lite"/>
    </source>
</evidence>
<keyword evidence="3" id="KW-0156">Chromatin regulator</keyword>
<proteinExistence type="predicted"/>
<evidence type="ECO:0000259" key="10">
    <source>
        <dbReference type="PROSITE" id="PS50014"/>
    </source>
</evidence>
<dbReference type="Proteomes" id="UP000024837">
    <property type="component" value="Unassembled WGS sequence"/>
</dbReference>
<keyword evidence="6" id="KW-0804">Transcription</keyword>
<dbReference type="InterPro" id="IPR018359">
    <property type="entry name" value="Bromodomain_CS"/>
</dbReference>
<dbReference type="GO" id="GO:0016586">
    <property type="term" value="C:RSC-type complex"/>
    <property type="evidence" value="ECO:0007669"/>
    <property type="project" value="InterPro"/>
</dbReference>
<feature type="compositionally biased region" description="Basic and acidic residues" evidence="9">
    <location>
        <begin position="558"/>
        <end position="577"/>
    </location>
</feature>
<feature type="compositionally biased region" description="Acidic residues" evidence="9">
    <location>
        <begin position="143"/>
        <end position="212"/>
    </location>
</feature>
<keyword evidence="5 8" id="KW-0103">Bromodomain</keyword>
<dbReference type="AlphaFoldDB" id="W7I977"/>
<dbReference type="Pfam" id="PF01426">
    <property type="entry name" value="BAH"/>
    <property type="match status" value="1"/>
</dbReference>
<reference evidence="12 13" key="1">
    <citation type="submission" date="2013-05" db="EMBL/GenBank/DDBJ databases">
        <title>Drechslerella stenobrocha genome reveals carnivorous origination and mechanical trapping mechanism of predatory fungi.</title>
        <authorList>
            <person name="Liu X."/>
            <person name="Zhang W."/>
            <person name="Liu K."/>
        </authorList>
    </citation>
    <scope>NUCLEOTIDE SEQUENCE [LARGE SCALE GENOMIC DNA]</scope>
    <source>
        <strain evidence="12 13">248</strain>
    </source>
</reference>
<dbReference type="SMART" id="SM00297">
    <property type="entry name" value="BROMO"/>
    <property type="match status" value="2"/>
</dbReference>
<evidence type="ECO:0000256" key="8">
    <source>
        <dbReference type="PROSITE-ProRule" id="PRU00035"/>
    </source>
</evidence>
<keyword evidence="4" id="KW-0805">Transcription regulation</keyword>
<feature type="domain" description="BAH" evidence="11">
    <location>
        <begin position="394"/>
        <end position="512"/>
    </location>
</feature>
<dbReference type="CDD" id="cd04717">
    <property type="entry name" value="BAH_polybromo"/>
    <property type="match status" value="1"/>
</dbReference>
<dbReference type="InterPro" id="IPR037382">
    <property type="entry name" value="Rsc/polybromo"/>
</dbReference>
<evidence type="ECO:0000256" key="6">
    <source>
        <dbReference type="ARBA" id="ARBA00023163"/>
    </source>
</evidence>
<evidence type="ECO:0000259" key="11">
    <source>
        <dbReference type="PROSITE" id="PS51038"/>
    </source>
</evidence>
<dbReference type="InterPro" id="IPR001487">
    <property type="entry name" value="Bromodomain"/>
</dbReference>
<feature type="domain" description="Bromo" evidence="10">
    <location>
        <begin position="276"/>
        <end position="346"/>
    </location>
</feature>
<keyword evidence="2" id="KW-0677">Repeat</keyword>
<evidence type="ECO:0000256" key="3">
    <source>
        <dbReference type="ARBA" id="ARBA00022853"/>
    </source>
</evidence>
<sequence>MPGAAAQRASDAELAFMKAIIDALIEHKDDNGNQIADVFMEIVSRRELPDYYRVIRSPIALVTIQNKLKQKRYTGFKDFIHDAARVFHNAKTYNRPSSQIYGDAVTLEGVLLSELQKLTKLDNPVLTKEEAILPDLGPLPTTESDEEDEDEAEAEAEAEVDDDSDSGGEEDEDGDGEEEEEEEDDDEDEDEEMEDADAAKDNEDEDEGDDADGTTRTRRSSRRVAKKVTGTEAGAEEKKKSKAPKKRGRPPRVDEPYECRIKAILKWIRKFKDEENKKTRHSAFEKLPDPKATPEYYRAVTDPIAIDGLKKKVKRRQYDKVEDFMADVNRMFDNAMDYYADDEQIVHDAQYLKDEASKCAEIELAKPDSDYADANSKGKDSGRSKVAFVDHKSDRFEVGDWVELANTQDANKPIVAQIFRTFKKPDDTLWLNVCWYYRPENTVHRTNKRFYENEVAKTGQYRDHPVEDILARCYVMFFTKASRGRPKNSAGKAIYICEARYNEDKKHFNKIKTWKSCIPDEIRSRGDDTEYWEKQVPLVKVGSPFLVDISDEARAKIPDTTAGDKKPEAIWEREDCPPRGAVYIGTRREQDSPSPEPTPPPRPRSPTPPPAPPAQAILQTQPRPSSTRRTAVVPPHQNSLQPTPMSHRQTIQFATGIQQQQQQPQLAPIPYVYPNHHAAPSTPQQQPFYQPVQQTPYQHPHPQYPQQVPMMEQQFHPVAPPQFSDGDRPDLPGEPFMYEVETDWPQELLDRLHCSDRGLPLFSEIPPQYPPDPVITFKSWGASFGAGNGVPTRDKKYWRVHYAALRVIQSKYWDIPFDEIQQRAWDHATEILAAFMARERAAGSTAMEDRSEDKAMIYPLEQAFGVIYDELAANGEELPYGLHPFPVVRHWRNVKRKREQEERETAEAQAQAQTEARVESEA</sequence>
<evidence type="ECO:0000313" key="13">
    <source>
        <dbReference type="Proteomes" id="UP000024837"/>
    </source>
</evidence>
<evidence type="ECO:0008006" key="14">
    <source>
        <dbReference type="Google" id="ProtNLM"/>
    </source>
</evidence>
<evidence type="ECO:0000256" key="1">
    <source>
        <dbReference type="ARBA" id="ARBA00004123"/>
    </source>
</evidence>
<accession>W7I977</accession>
<keyword evidence="13" id="KW-1185">Reference proteome</keyword>
<dbReference type="SUPFAM" id="SSF47370">
    <property type="entry name" value="Bromodomain"/>
    <property type="match status" value="2"/>
</dbReference>
<feature type="compositionally biased region" description="Basic residues" evidence="9">
    <location>
        <begin position="216"/>
        <end position="226"/>
    </location>
</feature>
<dbReference type="InterPro" id="IPR036427">
    <property type="entry name" value="Bromodomain-like_sf"/>
</dbReference>
<dbReference type="GO" id="GO:0003682">
    <property type="term" value="F:chromatin binding"/>
    <property type="evidence" value="ECO:0007669"/>
    <property type="project" value="InterPro"/>
</dbReference>
<feature type="compositionally biased region" description="Polar residues" evidence="9">
    <location>
        <begin position="617"/>
        <end position="629"/>
    </location>
</feature>
<dbReference type="PANTHER" id="PTHR16062:SF21">
    <property type="entry name" value="CHROMATIN STRUCTURE-REMODELING COMPLEX SUBUNIT RSC1-RELATED"/>
    <property type="match status" value="1"/>
</dbReference>
<evidence type="ECO:0000256" key="2">
    <source>
        <dbReference type="ARBA" id="ARBA00022737"/>
    </source>
</evidence>
<feature type="region of interest" description="Disordered" evidence="9">
    <location>
        <begin position="897"/>
        <end position="922"/>
    </location>
</feature>
<feature type="region of interest" description="Disordered" evidence="9">
    <location>
        <begin position="558"/>
        <end position="646"/>
    </location>
</feature>
<dbReference type="PANTHER" id="PTHR16062">
    <property type="entry name" value="SWI/SNF-RELATED"/>
    <property type="match status" value="1"/>
</dbReference>
<feature type="domain" description="Bromo" evidence="10">
    <location>
        <begin position="31"/>
        <end position="101"/>
    </location>
</feature>